<proteinExistence type="predicted"/>
<comment type="caution">
    <text evidence="3">The sequence shown here is derived from an EMBL/GenBank/DDBJ whole genome shotgun (WGS) entry which is preliminary data.</text>
</comment>
<evidence type="ECO:0000256" key="1">
    <source>
        <dbReference type="SAM" id="MobiDB-lite"/>
    </source>
</evidence>
<gene>
    <name evidence="3" type="ORF">A2Y75_07955</name>
</gene>
<evidence type="ECO:0000313" key="4">
    <source>
        <dbReference type="Proteomes" id="UP000177876"/>
    </source>
</evidence>
<name>A0A1F2WSL2_9ACTN</name>
<organism evidence="3 4">
    <name type="scientific">Candidatus Solincola sediminis</name>
    <dbReference type="NCBI Taxonomy" id="1797199"/>
    <lineage>
        <taxon>Bacteria</taxon>
        <taxon>Bacillati</taxon>
        <taxon>Actinomycetota</taxon>
        <taxon>Candidatus Geothermincolia</taxon>
        <taxon>Candidatus Geothermincolales</taxon>
        <taxon>Candidatus Geothermincolaceae</taxon>
        <taxon>Candidatus Solincola</taxon>
    </lineage>
</organism>
<dbReference type="PROSITE" id="PS51257">
    <property type="entry name" value="PROKAR_LIPOPROTEIN"/>
    <property type="match status" value="1"/>
</dbReference>
<protein>
    <submittedName>
        <fullName evidence="3">Uncharacterized protein</fullName>
    </submittedName>
</protein>
<feature type="signal peptide" evidence="2">
    <location>
        <begin position="1"/>
        <end position="21"/>
    </location>
</feature>
<feature type="region of interest" description="Disordered" evidence="1">
    <location>
        <begin position="45"/>
        <end position="67"/>
    </location>
</feature>
<accession>A0A1F2WSL2</accession>
<sequence length="167" mass="17147">MKKVLPAVLLFALVLSLVVSAGCGDKTTVKTPDGSATVEEQDGDVTINYDEGGGSGSVTASTEAPTEAELGAPIYPGAEYDESGSGTLSYNGQDGSGTTAAGTFLTNDSLGKVVDWYTAELGQPLVSTPDLVQWMSGEVTSGQFTSVQVEDSGGTRKITIVRSTIKN</sequence>
<dbReference type="Proteomes" id="UP000177876">
    <property type="component" value="Unassembled WGS sequence"/>
</dbReference>
<reference evidence="3 4" key="1">
    <citation type="journal article" date="2016" name="Nat. Commun.">
        <title>Thousands of microbial genomes shed light on interconnected biogeochemical processes in an aquifer system.</title>
        <authorList>
            <person name="Anantharaman K."/>
            <person name="Brown C.T."/>
            <person name="Hug L.A."/>
            <person name="Sharon I."/>
            <person name="Castelle C.J."/>
            <person name="Probst A.J."/>
            <person name="Thomas B.C."/>
            <person name="Singh A."/>
            <person name="Wilkins M.J."/>
            <person name="Karaoz U."/>
            <person name="Brodie E.L."/>
            <person name="Williams K.H."/>
            <person name="Hubbard S.S."/>
            <person name="Banfield J.F."/>
        </authorList>
    </citation>
    <scope>NUCLEOTIDE SEQUENCE [LARGE SCALE GENOMIC DNA]</scope>
</reference>
<dbReference type="EMBL" id="MELK01000010">
    <property type="protein sequence ID" value="OFW59795.1"/>
    <property type="molecule type" value="Genomic_DNA"/>
</dbReference>
<evidence type="ECO:0000313" key="3">
    <source>
        <dbReference type="EMBL" id="OFW59795.1"/>
    </source>
</evidence>
<keyword evidence="2" id="KW-0732">Signal</keyword>
<dbReference type="STRING" id="1797197.A2Y75_07955"/>
<dbReference type="AlphaFoldDB" id="A0A1F2WSL2"/>
<feature type="chain" id="PRO_5039091505" evidence="2">
    <location>
        <begin position="22"/>
        <end position="167"/>
    </location>
</feature>
<evidence type="ECO:0000256" key="2">
    <source>
        <dbReference type="SAM" id="SignalP"/>
    </source>
</evidence>